<gene>
    <name evidence="2" type="ORF">TSYNT_35</name>
</gene>
<dbReference type="SUPFAM" id="SSF51366">
    <property type="entry name" value="Ribulose-phoshate binding barrel"/>
    <property type="match status" value="1"/>
</dbReference>
<dbReference type="Gene3D" id="3.20.20.70">
    <property type="entry name" value="Aldolase class I"/>
    <property type="match status" value="1"/>
</dbReference>
<evidence type="ECO:0000259" key="1">
    <source>
        <dbReference type="Pfam" id="PF02581"/>
    </source>
</evidence>
<dbReference type="InterPro" id="IPR013785">
    <property type="entry name" value="Aldolase_TIM"/>
</dbReference>
<accession>A0A0U9HBV2</accession>
<dbReference type="Proteomes" id="UP000062160">
    <property type="component" value="Unassembled WGS sequence"/>
</dbReference>
<organism evidence="2">
    <name type="scientific">Tepidanaerobacter syntrophicus</name>
    <dbReference type="NCBI Taxonomy" id="224999"/>
    <lineage>
        <taxon>Bacteria</taxon>
        <taxon>Bacillati</taxon>
        <taxon>Bacillota</taxon>
        <taxon>Clostridia</taxon>
        <taxon>Thermosediminibacterales</taxon>
        <taxon>Tepidanaerobacteraceae</taxon>
        <taxon>Tepidanaerobacter</taxon>
    </lineage>
</organism>
<feature type="domain" description="Thiamine phosphate synthase/TenI" evidence="1">
    <location>
        <begin position="169"/>
        <end position="259"/>
    </location>
</feature>
<protein>
    <submittedName>
        <fullName evidence="2">Thiamine monophosphate synthase</fullName>
    </submittedName>
</protein>
<dbReference type="STRING" id="224999.GCA_001485475_00155"/>
<dbReference type="OrthoDB" id="6588821at2"/>
<evidence type="ECO:0000313" key="2">
    <source>
        <dbReference type="EMBL" id="GAQ24174.1"/>
    </source>
</evidence>
<dbReference type="RefSeq" id="WP_059031287.1">
    <property type="nucleotide sequence ID" value="NZ_DF976997.1"/>
</dbReference>
<evidence type="ECO:0000313" key="3">
    <source>
        <dbReference type="Proteomes" id="UP000062160"/>
    </source>
</evidence>
<dbReference type="InterPro" id="IPR022998">
    <property type="entry name" value="ThiamineP_synth_TenI"/>
</dbReference>
<reference evidence="2" key="1">
    <citation type="journal article" date="2016" name="Genome Announc.">
        <title>Draft Genome Sequence of the Syntrophic Lactate-Degrading Bacterium Tepidanaerobacter syntrophicus JLT.</title>
        <authorList>
            <person name="Matsuura N."/>
            <person name="Ohashi A."/>
            <person name="Tourlousse D.M."/>
            <person name="Sekiguchi Y."/>
        </authorList>
    </citation>
    <scope>NUCLEOTIDE SEQUENCE [LARGE SCALE GENOMIC DNA]</scope>
    <source>
        <strain evidence="2">JL</strain>
    </source>
</reference>
<dbReference type="InterPro" id="IPR011060">
    <property type="entry name" value="RibuloseP-bd_barrel"/>
</dbReference>
<keyword evidence="3" id="KW-1185">Reference proteome</keyword>
<dbReference type="AlphaFoldDB" id="A0A0U9HBV2"/>
<proteinExistence type="predicted"/>
<name>A0A0U9HBV2_9FIRM</name>
<sequence length="281" mass="30428">MIKGDMKLKRERAIQKVWDAIKIHKGTTLLSTGITGDDARMAKAAVEAGAKLLEPNHPAVVLARGLYGAGDMHEAEAVRHKLPLEEMLKVISGVRNAVGEEIFITVGVPGGFAETQPTILADEDFYKIARAGADCLHTHKTNLEDLEEWVEKAHKYGLLVDAYIAHPDDKHLLGIPARTPEEVADAAQKMEELGVDMIGLMTGMTYEGVTAGGMHPIVKERVEALVETVEKAPTLAEGGINLKNFRAFKDTGVNIIVVGTSFDQLAAKAVSDAVKQYINIE</sequence>
<dbReference type="EMBL" id="DF976997">
    <property type="protein sequence ID" value="GAQ24174.1"/>
    <property type="molecule type" value="Genomic_DNA"/>
</dbReference>
<dbReference type="Pfam" id="PF02581">
    <property type="entry name" value="TMP-TENI"/>
    <property type="match status" value="1"/>
</dbReference>